<evidence type="ECO:0000256" key="2">
    <source>
        <dbReference type="ARBA" id="ARBA00022525"/>
    </source>
</evidence>
<dbReference type="GeneTree" id="ENSGT00940000156653"/>
<reference evidence="8" key="3">
    <citation type="submission" date="2025-08" db="UniProtKB">
        <authorList>
            <consortium name="Ensembl"/>
        </authorList>
    </citation>
    <scope>IDENTIFICATION</scope>
</reference>
<evidence type="ECO:0000256" key="5">
    <source>
        <dbReference type="SAM" id="MobiDB-lite"/>
    </source>
</evidence>
<dbReference type="GO" id="GO:0030246">
    <property type="term" value="F:carbohydrate binding"/>
    <property type="evidence" value="ECO:0007669"/>
    <property type="project" value="UniProtKB-KW"/>
</dbReference>
<feature type="region of interest" description="Disordered" evidence="5">
    <location>
        <begin position="26"/>
        <end position="65"/>
    </location>
</feature>
<dbReference type="Pfam" id="PF00059">
    <property type="entry name" value="Lectin_C"/>
    <property type="match status" value="1"/>
</dbReference>
<dbReference type="PANTHER" id="PTHR22799">
    <property type="entry name" value="TETRANECTIN-RELATED"/>
    <property type="match status" value="1"/>
</dbReference>
<accession>K7FNI0</accession>
<dbReference type="InterPro" id="IPR051663">
    <property type="entry name" value="CLec_Tetranectin-domain"/>
</dbReference>
<dbReference type="GO" id="GO:0001503">
    <property type="term" value="P:ossification"/>
    <property type="evidence" value="ECO:0007669"/>
    <property type="project" value="TreeGrafter"/>
</dbReference>
<evidence type="ECO:0000259" key="7">
    <source>
        <dbReference type="PROSITE" id="PS50041"/>
    </source>
</evidence>
<dbReference type="PANTHER" id="PTHR22799:SF1">
    <property type="entry name" value="C-TYPE LECTIN DOMAIN FAMILY 11 MEMBER A"/>
    <property type="match status" value="1"/>
</dbReference>
<dbReference type="KEGG" id="pss:102456554"/>
<dbReference type="Proteomes" id="UP000007267">
    <property type="component" value="Unassembled WGS sequence"/>
</dbReference>
<dbReference type="Gene3D" id="3.10.100.10">
    <property type="entry name" value="Mannose-Binding Protein A, subunit A"/>
    <property type="match status" value="1"/>
</dbReference>
<dbReference type="GO" id="GO:0008083">
    <property type="term" value="F:growth factor activity"/>
    <property type="evidence" value="ECO:0007669"/>
    <property type="project" value="TreeGrafter"/>
</dbReference>
<evidence type="ECO:0000256" key="6">
    <source>
        <dbReference type="SAM" id="SignalP"/>
    </source>
</evidence>
<name>K7FNI0_PELSI</name>
<evidence type="ECO:0000313" key="9">
    <source>
        <dbReference type="Proteomes" id="UP000007267"/>
    </source>
</evidence>
<dbReference type="SUPFAM" id="SSF56436">
    <property type="entry name" value="C-type lectin-like"/>
    <property type="match status" value="1"/>
</dbReference>
<dbReference type="OrthoDB" id="10255512at2759"/>
<dbReference type="Ensembl" id="ENSPSIT00000009637.1">
    <property type="protein sequence ID" value="ENSPSIP00000009590.1"/>
    <property type="gene ID" value="ENSPSIG00000008724.1"/>
</dbReference>
<sequence>MLSPKQFHIAAAIAFLLVVCYAEHHTESNTGKPGVTEFPANRAKPTAKAGPGPQAPPKPMTTPGKNKILATVKPVAGQGPPKPMTTPGKNKILATVKQMAGEGPPKPITKPAGKNEMNEPMWPMAGQGPPEILNFLKNLFGKDGPMGPMGPMGMPGLPLPCVQLLEAFKQSINKTDKVAKALAFLGVLTTSGGKIYSTNGEEADFITTVEVCKQAGGHIATPKSKGENDAILKILEEHEQECSYLGFQVDPIPGKITCLTGNPLNYTNWLPDEPSYNEEEKCVQMCTGGTWNTTICNQHKFVICQF</sequence>
<reference evidence="8" key="4">
    <citation type="submission" date="2025-09" db="UniProtKB">
        <authorList>
            <consortium name="Ensembl"/>
        </authorList>
    </citation>
    <scope>IDENTIFICATION</scope>
</reference>
<dbReference type="GO" id="GO:0005615">
    <property type="term" value="C:extracellular space"/>
    <property type="evidence" value="ECO:0007669"/>
    <property type="project" value="TreeGrafter"/>
</dbReference>
<keyword evidence="3 6" id="KW-0732">Signal</keyword>
<reference evidence="9" key="2">
    <citation type="journal article" date="2013" name="Nat. Genet.">
        <title>The draft genomes of soft-shell turtle and green sea turtle yield insights into the development and evolution of the turtle-specific body plan.</title>
        <authorList>
            <person name="Wang Z."/>
            <person name="Pascual-Anaya J."/>
            <person name="Zadissa A."/>
            <person name="Li W."/>
            <person name="Niimura Y."/>
            <person name="Huang Z."/>
            <person name="Li C."/>
            <person name="White S."/>
            <person name="Xiong Z."/>
            <person name="Fang D."/>
            <person name="Wang B."/>
            <person name="Ming Y."/>
            <person name="Chen Y."/>
            <person name="Zheng Y."/>
            <person name="Kuraku S."/>
            <person name="Pignatelli M."/>
            <person name="Herrero J."/>
            <person name="Beal K."/>
            <person name="Nozawa M."/>
            <person name="Li Q."/>
            <person name="Wang J."/>
            <person name="Zhang H."/>
            <person name="Yu L."/>
            <person name="Shigenobu S."/>
            <person name="Wang J."/>
            <person name="Liu J."/>
            <person name="Flicek P."/>
            <person name="Searle S."/>
            <person name="Wang J."/>
            <person name="Kuratani S."/>
            <person name="Yin Y."/>
            <person name="Aken B."/>
            <person name="Zhang G."/>
            <person name="Irie N."/>
        </authorList>
    </citation>
    <scope>NUCLEOTIDE SEQUENCE [LARGE SCALE GENOMIC DNA]</scope>
    <source>
        <strain evidence="9">Daiwa-1</strain>
    </source>
</reference>
<dbReference type="STRING" id="13735.ENSPSIP00000009590"/>
<dbReference type="InterPro" id="IPR016187">
    <property type="entry name" value="CTDL_fold"/>
</dbReference>
<feature type="signal peptide" evidence="6">
    <location>
        <begin position="1"/>
        <end position="22"/>
    </location>
</feature>
<dbReference type="EMBL" id="AGCU01132766">
    <property type="status" value="NOT_ANNOTATED_CDS"/>
    <property type="molecule type" value="Genomic_DNA"/>
</dbReference>
<proteinExistence type="predicted"/>
<comment type="subcellular location">
    <subcellularLocation>
        <location evidence="1">Secreted</location>
    </subcellularLocation>
</comment>
<evidence type="ECO:0000256" key="4">
    <source>
        <dbReference type="ARBA" id="ARBA00022734"/>
    </source>
</evidence>
<feature type="domain" description="C-type lectin" evidence="7">
    <location>
        <begin position="191"/>
        <end position="305"/>
    </location>
</feature>
<evidence type="ECO:0000256" key="1">
    <source>
        <dbReference type="ARBA" id="ARBA00004613"/>
    </source>
</evidence>
<dbReference type="HOGENOM" id="CLU_049894_3_0_1"/>
<dbReference type="AlphaFoldDB" id="K7FNI0"/>
<dbReference type="InterPro" id="IPR001304">
    <property type="entry name" value="C-type_lectin-like"/>
</dbReference>
<reference evidence="9" key="1">
    <citation type="submission" date="2011-10" db="EMBL/GenBank/DDBJ databases">
        <authorList>
            <consortium name="Soft-shell Turtle Genome Consortium"/>
        </authorList>
    </citation>
    <scope>NUCLEOTIDE SEQUENCE [LARGE SCALE GENOMIC DNA]</scope>
    <source>
        <strain evidence="9">Daiwa-1</strain>
    </source>
</reference>
<dbReference type="GeneID" id="102456554"/>
<keyword evidence="4" id="KW-0430">Lectin</keyword>
<dbReference type="RefSeq" id="XP_006129991.1">
    <property type="nucleotide sequence ID" value="XM_006129929.3"/>
</dbReference>
<dbReference type="InterPro" id="IPR016186">
    <property type="entry name" value="C-type_lectin-like/link_sf"/>
</dbReference>
<evidence type="ECO:0000256" key="3">
    <source>
        <dbReference type="ARBA" id="ARBA00022729"/>
    </source>
</evidence>
<evidence type="ECO:0000313" key="8">
    <source>
        <dbReference type="Ensembl" id="ENSPSIP00000009590.1"/>
    </source>
</evidence>
<protein>
    <submittedName>
        <fullName evidence="8">Pulmonary surfactant-associated protein A-like</fullName>
    </submittedName>
</protein>
<keyword evidence="9" id="KW-1185">Reference proteome</keyword>
<dbReference type="SMART" id="SM00034">
    <property type="entry name" value="CLECT"/>
    <property type="match status" value="1"/>
</dbReference>
<organism evidence="8 9">
    <name type="scientific">Pelodiscus sinensis</name>
    <name type="common">Chinese softshell turtle</name>
    <name type="synonym">Trionyx sinensis</name>
    <dbReference type="NCBI Taxonomy" id="13735"/>
    <lineage>
        <taxon>Eukaryota</taxon>
        <taxon>Metazoa</taxon>
        <taxon>Chordata</taxon>
        <taxon>Craniata</taxon>
        <taxon>Vertebrata</taxon>
        <taxon>Euteleostomi</taxon>
        <taxon>Archelosauria</taxon>
        <taxon>Testudinata</taxon>
        <taxon>Testudines</taxon>
        <taxon>Cryptodira</taxon>
        <taxon>Trionychia</taxon>
        <taxon>Trionychidae</taxon>
        <taxon>Pelodiscus</taxon>
    </lineage>
</organism>
<dbReference type="eggNOG" id="KOG4297">
    <property type="taxonomic scope" value="Eukaryota"/>
</dbReference>
<dbReference type="PROSITE" id="PS50041">
    <property type="entry name" value="C_TYPE_LECTIN_2"/>
    <property type="match status" value="1"/>
</dbReference>
<keyword evidence="2" id="KW-0964">Secreted</keyword>
<feature type="chain" id="PRO_5003905460" evidence="6">
    <location>
        <begin position="23"/>
        <end position="306"/>
    </location>
</feature>